<keyword evidence="2" id="KW-0812">Transmembrane</keyword>
<feature type="transmembrane region" description="Helical" evidence="2">
    <location>
        <begin position="176"/>
        <end position="196"/>
    </location>
</feature>
<protein>
    <submittedName>
        <fullName evidence="3">Uncharacterized protein</fullName>
    </submittedName>
</protein>
<feature type="transmembrane region" description="Helical" evidence="2">
    <location>
        <begin position="12"/>
        <end position="29"/>
    </location>
</feature>
<proteinExistence type="predicted"/>
<evidence type="ECO:0000256" key="2">
    <source>
        <dbReference type="SAM" id="Phobius"/>
    </source>
</evidence>
<dbReference type="Gene3D" id="1.20.140.150">
    <property type="match status" value="1"/>
</dbReference>
<reference evidence="3" key="1">
    <citation type="submission" date="2023-08" db="EMBL/GenBank/DDBJ databases">
        <authorList>
            <person name="Audoor S."/>
            <person name="Bilcke G."/>
        </authorList>
    </citation>
    <scope>NUCLEOTIDE SEQUENCE</scope>
</reference>
<evidence type="ECO:0000313" key="3">
    <source>
        <dbReference type="EMBL" id="CAJ1946247.1"/>
    </source>
</evidence>
<accession>A0AAD2CX92</accession>
<gene>
    <name evidence="3" type="ORF">CYCCA115_LOCUS10388</name>
</gene>
<dbReference type="AlphaFoldDB" id="A0AAD2CX92"/>
<evidence type="ECO:0000313" key="4">
    <source>
        <dbReference type="Proteomes" id="UP001295423"/>
    </source>
</evidence>
<evidence type="ECO:0000256" key="1">
    <source>
        <dbReference type="SAM" id="MobiDB-lite"/>
    </source>
</evidence>
<feature type="transmembrane region" description="Helical" evidence="2">
    <location>
        <begin position="109"/>
        <end position="129"/>
    </location>
</feature>
<dbReference type="EMBL" id="CAKOGP040001668">
    <property type="protein sequence ID" value="CAJ1946247.1"/>
    <property type="molecule type" value="Genomic_DNA"/>
</dbReference>
<organism evidence="3 4">
    <name type="scientific">Cylindrotheca closterium</name>
    <dbReference type="NCBI Taxonomy" id="2856"/>
    <lineage>
        <taxon>Eukaryota</taxon>
        <taxon>Sar</taxon>
        <taxon>Stramenopiles</taxon>
        <taxon>Ochrophyta</taxon>
        <taxon>Bacillariophyta</taxon>
        <taxon>Bacillariophyceae</taxon>
        <taxon>Bacillariophycidae</taxon>
        <taxon>Bacillariales</taxon>
        <taxon>Bacillariaceae</taxon>
        <taxon>Cylindrotheca</taxon>
    </lineage>
</organism>
<sequence length="276" mass="30061">MPELGQNFCSYLLKTLAIVFALIGIIFTVEAGKGCDFIKVEDTDGDMLDMIRDGDRPSFVFGTATRMRVGIFMYEILEGSNVQGCVDYPQKFFDIDGYPSLTSAQVCSVVSPILCAIAIICTLIDFCVCTFKGSSLCGGLFYILAMGVQAGVYGIIADPVFCFEDSELQCTMGSEMYLVTAAVVFYFLASCFSCCAPHSDPCYKNVTRKNKNGDEDDDGVYQTTTTTTTIKRATIVQNDNSGPLSPGVSPGGRRKARPTEDVDPNAKYDKHGNRVF</sequence>
<comment type="caution">
    <text evidence="3">The sequence shown here is derived from an EMBL/GenBank/DDBJ whole genome shotgun (WGS) entry which is preliminary data.</text>
</comment>
<dbReference type="Proteomes" id="UP001295423">
    <property type="component" value="Unassembled WGS sequence"/>
</dbReference>
<keyword evidence="2" id="KW-1133">Transmembrane helix</keyword>
<feature type="compositionally biased region" description="Basic and acidic residues" evidence="1">
    <location>
        <begin position="257"/>
        <end position="276"/>
    </location>
</feature>
<name>A0AAD2CX92_9STRA</name>
<feature type="region of interest" description="Disordered" evidence="1">
    <location>
        <begin position="236"/>
        <end position="276"/>
    </location>
</feature>
<keyword evidence="4" id="KW-1185">Reference proteome</keyword>
<keyword evidence="2" id="KW-0472">Membrane</keyword>
<feature type="transmembrane region" description="Helical" evidence="2">
    <location>
        <begin position="136"/>
        <end position="156"/>
    </location>
</feature>